<evidence type="ECO:0000313" key="2">
    <source>
        <dbReference type="Proteomes" id="UP000823775"/>
    </source>
</evidence>
<comment type="caution">
    <text evidence="1">The sequence shown here is derived from an EMBL/GenBank/DDBJ whole genome shotgun (WGS) entry which is preliminary data.</text>
</comment>
<evidence type="ECO:0000313" key="1">
    <source>
        <dbReference type="EMBL" id="MCE3216771.1"/>
    </source>
</evidence>
<proteinExistence type="predicted"/>
<protein>
    <submittedName>
        <fullName evidence="1">Uncharacterized protein</fullName>
    </submittedName>
</protein>
<dbReference type="Proteomes" id="UP000823775">
    <property type="component" value="Unassembled WGS sequence"/>
</dbReference>
<keyword evidence="2" id="KW-1185">Reference proteome</keyword>
<sequence>VWNPNPTQPKNTKPPVFLFENHISLRSSFHFDSQFSSARLLFTPRGLAKASPKQVLVLTIYSSKEGVVGMSWQECLVL</sequence>
<accession>A0ABS8WZ11</accession>
<reference evidence="1 2" key="1">
    <citation type="journal article" date="2021" name="BMC Genomics">
        <title>Datura genome reveals duplications of psychoactive alkaloid biosynthetic genes and high mutation rate following tissue culture.</title>
        <authorList>
            <person name="Rajewski A."/>
            <person name="Carter-House D."/>
            <person name="Stajich J."/>
            <person name="Litt A."/>
        </authorList>
    </citation>
    <scope>NUCLEOTIDE SEQUENCE [LARGE SCALE GENOMIC DNA]</scope>
    <source>
        <strain evidence="1">AR-01</strain>
    </source>
</reference>
<gene>
    <name evidence="1" type="ORF">HAX54_007956</name>
</gene>
<organism evidence="1 2">
    <name type="scientific">Datura stramonium</name>
    <name type="common">Jimsonweed</name>
    <name type="synonym">Common thornapple</name>
    <dbReference type="NCBI Taxonomy" id="4076"/>
    <lineage>
        <taxon>Eukaryota</taxon>
        <taxon>Viridiplantae</taxon>
        <taxon>Streptophyta</taxon>
        <taxon>Embryophyta</taxon>
        <taxon>Tracheophyta</taxon>
        <taxon>Spermatophyta</taxon>
        <taxon>Magnoliopsida</taxon>
        <taxon>eudicotyledons</taxon>
        <taxon>Gunneridae</taxon>
        <taxon>Pentapetalae</taxon>
        <taxon>asterids</taxon>
        <taxon>lamiids</taxon>
        <taxon>Solanales</taxon>
        <taxon>Solanaceae</taxon>
        <taxon>Solanoideae</taxon>
        <taxon>Datureae</taxon>
        <taxon>Datura</taxon>
    </lineage>
</organism>
<dbReference type="EMBL" id="JACEIK010014098">
    <property type="protein sequence ID" value="MCE3216771.1"/>
    <property type="molecule type" value="Genomic_DNA"/>
</dbReference>
<name>A0ABS8WZ11_DATST</name>
<feature type="non-terminal residue" evidence="1">
    <location>
        <position position="1"/>
    </location>
</feature>